<dbReference type="PANTHER" id="PTHR19384">
    <property type="entry name" value="NITRIC OXIDE SYNTHASE-RELATED"/>
    <property type="match status" value="1"/>
</dbReference>
<dbReference type="PROSITE" id="PS51384">
    <property type="entry name" value="FAD_FR"/>
    <property type="match status" value="1"/>
</dbReference>
<evidence type="ECO:0000256" key="10">
    <source>
        <dbReference type="ARBA" id="ARBA00023002"/>
    </source>
</evidence>
<dbReference type="eggNOG" id="KOG1158">
    <property type="taxonomic scope" value="Eukaryota"/>
</dbReference>
<evidence type="ECO:0000256" key="14">
    <source>
        <dbReference type="SAM" id="MobiDB-lite"/>
    </source>
</evidence>
<dbReference type="InterPro" id="IPR029039">
    <property type="entry name" value="Flavoprotein-like_sf"/>
</dbReference>
<dbReference type="Pfam" id="PF00175">
    <property type="entry name" value="NAD_binding_1"/>
    <property type="match status" value="1"/>
</dbReference>
<evidence type="ECO:0000313" key="17">
    <source>
        <dbReference type="EMBL" id="OAJ37030.1"/>
    </source>
</evidence>
<dbReference type="GO" id="GO:0005885">
    <property type="term" value="C:Arp2/3 protein complex"/>
    <property type="evidence" value="ECO:0007669"/>
    <property type="project" value="InterPro"/>
</dbReference>
<dbReference type="Pfam" id="PF00667">
    <property type="entry name" value="FAD_binding_1"/>
    <property type="match status" value="1"/>
</dbReference>
<dbReference type="PROSITE" id="PS50902">
    <property type="entry name" value="FLAVODOXIN_LIKE"/>
    <property type="match status" value="1"/>
</dbReference>
<sequence>MENGMDMADLVILASIAVLTAGFFAWRNGCSVFGLFDNADKTPSSVNGKAAPPTTGTMSLDKATPASSSKKSLIKEASALTNGNGRLFVIFGSQTGTAEDLATRFVKEASDALGISALICDPEEYDLSELANWRSDGHKDLFGFFFSTYGEGEPTDNAADFYTWLMSGKGIGLDDTETDEEDAMVESQALAGLGYFVFALGNKTYEHYNAIGRRIDKRITKLGGMRVGERGEGDDDKSLEEDFLAWKSNMIAAIAKYYGVNATSSKSMRDCPHVPVFDVVSVPDAESVFSGEHSASHVRTWTPSGSDLDGFEILFNQVYKENKPATVFDAKHPFYSRIVASKTLFHKAYDTIEFSGKQMTTDNPPFWTVSGSKISIQRECYHMEFDLTGSGLVYHTGDHVGVWADNNPVTVNRLAAALDIKDLDRVIDLIPHPNNPLQNTKKPFPLPCTLRAAFTYYLDLSEVLKQYHLETLGKYASDESEKQRLFELSEDRQKYVDIVQNGCKNLAEILEEFKSVKVPLGVVLFELLSRVAVRYYSISSSSAETPEKLTITAVLVRYAIASAPALSDSKQKSKVVVKEGLATSCLQRKHLSGIIGDTNIDSFADTDKHCSVPTHYLPICIRTSTFRLPADTTTPVMMVGPGTGVAPFRAFVIERVLAAKQGKVVGSTWLFNGCRRKAEDDLYHEEFAKLQQMCKTENLKIDLRIHTAYSRDTAQKVYVQHLLAQHSDEIWDLLYTRRGYFYICGDAKYMAHDVSKALGTIAEKTGGMAEEGGKQWLKDIKTSGRYFEDVWSDPERCQITLADFDGVIYRISTPESKTVLLISVAIRCYAELERYGAASILKREYGQYFGGSTEPGYDVSLTIDLTTLPTDREPLIRAISLLKRNIMAAAFEAAFVAQQEGRESELMAIHYRDDEAIYVKALPDRVTVIFSTEFKDETDKIYGKVFLQEFVDARRQPSIQNAPQVLYSAREPPLELRGVSGLKDSNTVGYVTFVLFPRHFHGANAYDAISRIQLFRDYFHFHIKASKAYMHSRMRARVDNFLKVLNRAKPEKPDDQKEKKTASGKSFKRS</sequence>
<evidence type="ECO:0000256" key="3">
    <source>
        <dbReference type="ARBA" id="ARBA00004245"/>
    </source>
</evidence>
<gene>
    <name evidence="17" type="ORF">BDEG_21105</name>
</gene>
<dbReference type="STRING" id="403673.A0A177WBQ1"/>
<evidence type="ECO:0000256" key="12">
    <source>
        <dbReference type="ARBA" id="ARBA00023212"/>
    </source>
</evidence>
<comment type="cofactor">
    <cofactor evidence="2">
        <name>FAD</name>
        <dbReference type="ChEBI" id="CHEBI:57692"/>
    </cofactor>
</comment>
<evidence type="ECO:0000256" key="11">
    <source>
        <dbReference type="ARBA" id="ARBA00023203"/>
    </source>
</evidence>
<dbReference type="GO" id="GO:0003958">
    <property type="term" value="F:NADPH-hemoprotein reductase activity"/>
    <property type="evidence" value="ECO:0007669"/>
    <property type="project" value="UniProtKB-EC"/>
</dbReference>
<keyword evidence="10" id="KW-0560">Oxidoreductase</keyword>
<dbReference type="Gene3D" id="2.40.30.10">
    <property type="entry name" value="Translation factors"/>
    <property type="match status" value="2"/>
</dbReference>
<dbReference type="InterPro" id="IPR003097">
    <property type="entry name" value="CysJ-like_FAD-binding"/>
</dbReference>
<evidence type="ECO:0000256" key="4">
    <source>
        <dbReference type="ARBA" id="ARBA00007192"/>
    </source>
</evidence>
<evidence type="ECO:0000313" key="18">
    <source>
        <dbReference type="Proteomes" id="UP000077115"/>
    </source>
</evidence>
<keyword evidence="5" id="KW-0963">Cytoplasm</keyword>
<evidence type="ECO:0000259" key="16">
    <source>
        <dbReference type="PROSITE" id="PS51384"/>
    </source>
</evidence>
<dbReference type="GO" id="GO:0034314">
    <property type="term" value="P:Arp2/3 complex-mediated actin nucleation"/>
    <property type="evidence" value="ECO:0007669"/>
    <property type="project" value="InterPro"/>
</dbReference>
<name>A0A177WBQ1_BATDL</name>
<keyword evidence="12" id="KW-0206">Cytoskeleton</keyword>
<feature type="compositionally biased region" description="Basic and acidic residues" evidence="14">
    <location>
        <begin position="1048"/>
        <end position="1061"/>
    </location>
</feature>
<feature type="domain" description="Flavodoxin-like" evidence="15">
    <location>
        <begin position="87"/>
        <end position="251"/>
    </location>
</feature>
<dbReference type="GO" id="GO:0010181">
    <property type="term" value="F:FMN binding"/>
    <property type="evidence" value="ECO:0007669"/>
    <property type="project" value="InterPro"/>
</dbReference>
<reference evidence="17 18" key="1">
    <citation type="submission" date="2006-10" db="EMBL/GenBank/DDBJ databases">
        <title>The Genome Sequence of Batrachochytrium dendrobatidis JEL423.</title>
        <authorList>
            <consortium name="The Broad Institute Genome Sequencing Platform"/>
            <person name="Birren B."/>
            <person name="Lander E."/>
            <person name="Galagan J."/>
            <person name="Cuomo C."/>
            <person name="Devon K."/>
            <person name="Jaffe D."/>
            <person name="Butler J."/>
            <person name="Alvarez P."/>
            <person name="Gnerre S."/>
            <person name="Grabherr M."/>
            <person name="Kleber M."/>
            <person name="Mauceli E."/>
            <person name="Brockman W."/>
            <person name="Young S."/>
            <person name="LaButti K."/>
            <person name="Sykes S."/>
            <person name="DeCaprio D."/>
            <person name="Crawford M."/>
            <person name="Koehrsen M."/>
            <person name="Engels R."/>
            <person name="Montgomery P."/>
            <person name="Pearson M."/>
            <person name="Howarth C."/>
            <person name="Larson L."/>
            <person name="White J."/>
            <person name="O'Leary S."/>
            <person name="Kodira C."/>
            <person name="Zeng Q."/>
            <person name="Yandava C."/>
            <person name="Alvarado L."/>
            <person name="Longcore J."/>
            <person name="James T."/>
        </authorList>
    </citation>
    <scope>NUCLEOTIDE SEQUENCE [LARGE SCALE GENOMIC DNA]</scope>
    <source>
        <strain evidence="17 18">JEL423</strain>
    </source>
</reference>
<evidence type="ECO:0000256" key="1">
    <source>
        <dbReference type="ARBA" id="ARBA00001917"/>
    </source>
</evidence>
<evidence type="ECO:0000259" key="15">
    <source>
        <dbReference type="PROSITE" id="PS50902"/>
    </source>
</evidence>
<evidence type="ECO:0000256" key="5">
    <source>
        <dbReference type="ARBA" id="ARBA00022490"/>
    </source>
</evidence>
<reference evidence="17 18" key="2">
    <citation type="submission" date="2016-05" db="EMBL/GenBank/DDBJ databases">
        <title>Lineage-specific infection strategies underlie the spectrum of fungal disease in amphibians.</title>
        <authorList>
            <person name="Cuomo C.A."/>
            <person name="Farrer R.A."/>
            <person name="James T."/>
            <person name="Longcore J."/>
            <person name="Birren B."/>
        </authorList>
    </citation>
    <scope>NUCLEOTIDE SEQUENCE [LARGE SCALE GENOMIC DNA]</scope>
    <source>
        <strain evidence="17 18">JEL423</strain>
    </source>
</reference>
<keyword evidence="6" id="KW-0285">Flavoprotein</keyword>
<feature type="region of interest" description="Disordered" evidence="14">
    <location>
        <begin position="1047"/>
        <end position="1070"/>
    </location>
</feature>
<dbReference type="InterPro" id="IPR023173">
    <property type="entry name" value="NADPH_Cyt_P450_Rdtase_alpha"/>
</dbReference>
<dbReference type="OrthoDB" id="1856718at2759"/>
<keyword evidence="8" id="KW-0274">FAD</keyword>
<comment type="similarity">
    <text evidence="4">Belongs to the ARPC2 family.</text>
</comment>
<dbReference type="GO" id="GO:0030041">
    <property type="term" value="P:actin filament polymerization"/>
    <property type="evidence" value="ECO:0007669"/>
    <property type="project" value="InterPro"/>
</dbReference>
<dbReference type="FunFam" id="3.40.50.360:FF:000075">
    <property type="entry name" value="NADPH--cytochrome P450 reductase"/>
    <property type="match status" value="1"/>
</dbReference>
<dbReference type="EMBL" id="DS022300">
    <property type="protein sequence ID" value="OAJ37030.1"/>
    <property type="molecule type" value="Genomic_DNA"/>
</dbReference>
<evidence type="ECO:0000256" key="8">
    <source>
        <dbReference type="ARBA" id="ARBA00022827"/>
    </source>
</evidence>
<dbReference type="SUPFAM" id="SSF63380">
    <property type="entry name" value="Riboflavin synthase domain-like"/>
    <property type="match status" value="1"/>
</dbReference>
<dbReference type="GO" id="GO:0050660">
    <property type="term" value="F:flavin adenine dinucleotide binding"/>
    <property type="evidence" value="ECO:0007669"/>
    <property type="project" value="TreeGrafter"/>
</dbReference>
<dbReference type="InterPro" id="IPR017938">
    <property type="entry name" value="Riboflavin_synthase-like_b-brl"/>
</dbReference>
<dbReference type="Proteomes" id="UP000077115">
    <property type="component" value="Unassembled WGS sequence"/>
</dbReference>
<dbReference type="InterPro" id="IPR001433">
    <property type="entry name" value="OxRdtase_FAD/NAD-bd"/>
</dbReference>
<comment type="cofactor">
    <cofactor evidence="1">
        <name>FMN</name>
        <dbReference type="ChEBI" id="CHEBI:58210"/>
    </cofactor>
</comment>
<dbReference type="PRINTS" id="PR00371">
    <property type="entry name" value="FPNCR"/>
</dbReference>
<dbReference type="InterPro" id="IPR001094">
    <property type="entry name" value="Flavdoxin-like"/>
</dbReference>
<dbReference type="InterPro" id="IPR001709">
    <property type="entry name" value="Flavoprot_Pyr_Nucl_cyt_Rdtase"/>
</dbReference>
<dbReference type="SUPFAM" id="SSF52218">
    <property type="entry name" value="Flavoproteins"/>
    <property type="match status" value="1"/>
</dbReference>
<feature type="domain" description="FAD-binding FR-type" evidence="16">
    <location>
        <begin position="331"/>
        <end position="629"/>
    </location>
</feature>
<dbReference type="Gene3D" id="3.40.50.360">
    <property type="match status" value="1"/>
</dbReference>
<dbReference type="InterPro" id="IPR007188">
    <property type="entry name" value="ARPC2"/>
</dbReference>
<dbReference type="Gene3D" id="3.40.50.80">
    <property type="entry name" value="Nucleotide-binding domain of ferredoxin-NADP reductase (FNR) module"/>
    <property type="match status" value="1"/>
</dbReference>
<comment type="subcellular location">
    <subcellularLocation>
        <location evidence="3">Cytoplasm</location>
        <location evidence="3">Cytoskeleton</location>
    </subcellularLocation>
</comment>
<dbReference type="PANTHER" id="PTHR19384:SF17">
    <property type="entry name" value="NADPH--CYTOCHROME P450 REDUCTASE"/>
    <property type="match status" value="1"/>
</dbReference>
<dbReference type="InterPro" id="IPR008254">
    <property type="entry name" value="Flavodoxin/NO_synth"/>
</dbReference>
<keyword evidence="9" id="KW-0521">NADP</keyword>
<dbReference type="FunFam" id="3.40.50.80:FF:000152">
    <property type="entry name" value="Uncharacterized protein"/>
    <property type="match status" value="1"/>
</dbReference>
<dbReference type="GO" id="GO:0003779">
    <property type="term" value="F:actin binding"/>
    <property type="evidence" value="ECO:0007669"/>
    <property type="project" value="UniProtKB-KW"/>
</dbReference>
<protein>
    <recommendedName>
        <fullName evidence="13">NADPH--hemoprotein reductase</fullName>
        <ecNumber evidence="13">1.6.2.4</ecNumber>
    </recommendedName>
</protein>
<feature type="region of interest" description="Disordered" evidence="14">
    <location>
        <begin position="43"/>
        <end position="69"/>
    </location>
</feature>
<dbReference type="Pfam" id="PF04045">
    <property type="entry name" value="P34-Arc"/>
    <property type="match status" value="1"/>
</dbReference>
<evidence type="ECO:0000256" key="2">
    <source>
        <dbReference type="ARBA" id="ARBA00001974"/>
    </source>
</evidence>
<evidence type="ECO:0000256" key="9">
    <source>
        <dbReference type="ARBA" id="ARBA00022857"/>
    </source>
</evidence>
<dbReference type="SUPFAM" id="SSF69645">
    <property type="entry name" value="Arp2/3 complex subunits"/>
    <property type="match status" value="2"/>
</dbReference>
<dbReference type="VEuPathDB" id="FungiDB:BDEG_21105"/>
<dbReference type="Pfam" id="PF00258">
    <property type="entry name" value="Flavodoxin_1"/>
    <property type="match status" value="1"/>
</dbReference>
<dbReference type="FunFam" id="3.30.1460.20:FF:000003">
    <property type="entry name" value="Arp2/3 complex 34 kDa subunit"/>
    <property type="match status" value="1"/>
</dbReference>
<dbReference type="EC" id="1.6.2.4" evidence="13"/>
<dbReference type="AlphaFoldDB" id="A0A177WBQ1"/>
<dbReference type="PRINTS" id="PR00369">
    <property type="entry name" value="FLAVODOXIN"/>
</dbReference>
<dbReference type="Gene3D" id="1.20.990.10">
    <property type="entry name" value="NADPH-cytochrome p450 Reductase, Chain A, domain 3"/>
    <property type="match status" value="1"/>
</dbReference>
<evidence type="ECO:0000256" key="7">
    <source>
        <dbReference type="ARBA" id="ARBA00022643"/>
    </source>
</evidence>
<dbReference type="SUPFAM" id="SSF52343">
    <property type="entry name" value="Ferredoxin reductase-like, C-terminal NADP-linked domain"/>
    <property type="match status" value="1"/>
</dbReference>
<dbReference type="Gene3D" id="3.30.1460.20">
    <property type="match status" value="2"/>
</dbReference>
<dbReference type="InterPro" id="IPR039261">
    <property type="entry name" value="FNR_nucleotide-bd"/>
</dbReference>
<evidence type="ECO:0000256" key="13">
    <source>
        <dbReference type="ARBA" id="ARBA00023797"/>
    </source>
</evidence>
<organism evidence="17 18">
    <name type="scientific">Batrachochytrium dendrobatidis (strain JEL423)</name>
    <dbReference type="NCBI Taxonomy" id="403673"/>
    <lineage>
        <taxon>Eukaryota</taxon>
        <taxon>Fungi</taxon>
        <taxon>Fungi incertae sedis</taxon>
        <taxon>Chytridiomycota</taxon>
        <taxon>Chytridiomycota incertae sedis</taxon>
        <taxon>Chytridiomycetes</taxon>
        <taxon>Rhizophydiales</taxon>
        <taxon>Rhizophydiales incertae sedis</taxon>
        <taxon>Batrachochytrium</taxon>
    </lineage>
</organism>
<evidence type="ECO:0000256" key="6">
    <source>
        <dbReference type="ARBA" id="ARBA00022630"/>
    </source>
</evidence>
<accession>A0A177WBQ1</accession>
<dbReference type="InterPro" id="IPR034666">
    <property type="entry name" value="ARPC2/4"/>
</dbReference>
<keyword evidence="11" id="KW-0009">Actin-binding</keyword>
<proteinExistence type="inferred from homology"/>
<dbReference type="InterPro" id="IPR017927">
    <property type="entry name" value="FAD-bd_FR_type"/>
</dbReference>
<keyword evidence="7" id="KW-0288">FMN</keyword>
<dbReference type="GO" id="GO:0005829">
    <property type="term" value="C:cytosol"/>
    <property type="evidence" value="ECO:0007669"/>
    <property type="project" value="TreeGrafter"/>
</dbReference>